<dbReference type="InterPro" id="IPR049939">
    <property type="entry name" value="NifE-like"/>
</dbReference>
<dbReference type="PANTHER" id="PTHR42956:SF1">
    <property type="entry name" value="NITROGENASE IRON-MOLYBDENUM COFACTOR BIOSYNTHESIS PROTEIN NIFE"/>
    <property type="match status" value="1"/>
</dbReference>
<dbReference type="Gene3D" id="3.40.50.1980">
    <property type="entry name" value="Nitrogenase molybdenum iron protein domain"/>
    <property type="match status" value="3"/>
</dbReference>
<dbReference type="InterPro" id="IPR000510">
    <property type="entry name" value="Nase/OxRdtase_comp1"/>
</dbReference>
<evidence type="ECO:0000313" key="2">
    <source>
        <dbReference type="EMBL" id="SDM28655.1"/>
    </source>
</evidence>
<dbReference type="PANTHER" id="PTHR42956">
    <property type="entry name" value="NITROGENASE IRON-MOLYBDENUM COFACTOR BIOSYNTHESIS PROTEIN NIFE"/>
    <property type="match status" value="1"/>
</dbReference>
<dbReference type="Pfam" id="PF00148">
    <property type="entry name" value="Oxidored_nitro"/>
    <property type="match status" value="1"/>
</dbReference>
<evidence type="ECO:0000259" key="1">
    <source>
        <dbReference type="Pfam" id="PF00148"/>
    </source>
</evidence>
<dbReference type="Proteomes" id="UP000214880">
    <property type="component" value="Unassembled WGS sequence"/>
</dbReference>
<dbReference type="STRING" id="146817.SAMN04488502_103160"/>
<proteinExistence type="predicted"/>
<reference evidence="2 3" key="1">
    <citation type="submission" date="2016-10" db="EMBL/GenBank/DDBJ databases">
        <authorList>
            <person name="de Groot N.N."/>
        </authorList>
    </citation>
    <scope>NUCLEOTIDE SEQUENCE [LARGE SCALE GENOMIC DNA]</scope>
    <source>
        <strain evidence="2 3">DSM 1736</strain>
    </source>
</reference>
<dbReference type="SUPFAM" id="SSF53807">
    <property type="entry name" value="Helical backbone' metal receptor"/>
    <property type="match status" value="1"/>
</dbReference>
<name>A0A1G9S1N9_9FIRM</name>
<evidence type="ECO:0000313" key="3">
    <source>
        <dbReference type="Proteomes" id="UP000214880"/>
    </source>
</evidence>
<dbReference type="EMBL" id="FNHB01000003">
    <property type="protein sequence ID" value="SDM28655.1"/>
    <property type="molecule type" value="Genomic_DNA"/>
</dbReference>
<sequence length="438" mass="48293">MSQYIEQIRHVCSLGALQSVLAIDRAIPILHAGPGCGQKLWGALGFQNGCQGSGYAGGHTVPCTNIGEKEVIFGGDERLRGIVGHSLNVLDADLFVILTGCTSDIVGDDVGEVARRFQEKGKPVIYAETGGFKGTNLFGHELVIDSIIDQYLRPADHQEKGLVNIWSVVPFHDPFWVGTFNAIERLVAELGLRPNIIFGPGKGLDALNKVPAAQFNLLISPWVGLKNVQHLEEKFGTPYLHYPVLPIGPTETAKFLRTVGAYAGLEEKRLDKIIDRHEADYYYYIERSADVLLETRLLPRRFITIADSFYSLGIAKFLINDLGLLPETQYITDGVAEEYQAGIAAEFNSFVDGITAKAVFTSDGGAVHEDIRKFKFRSRPLILGSAWDRVLTEEVNGYPVSVSMPVSDRLVLDRSYVGYEGALRLVEDIYSVILADFQ</sequence>
<protein>
    <submittedName>
        <fullName evidence="2">Nitrogenase molybdenum-iron protein beta chain</fullName>
    </submittedName>
</protein>
<dbReference type="OrthoDB" id="9802175at2"/>
<keyword evidence="3" id="KW-1185">Reference proteome</keyword>
<dbReference type="RefSeq" id="WP_092071635.1">
    <property type="nucleotide sequence ID" value="NZ_FNHB01000003.1"/>
</dbReference>
<accession>A0A1G9S1N9</accession>
<dbReference type="AlphaFoldDB" id="A0A1G9S1N9"/>
<dbReference type="GO" id="GO:0016491">
    <property type="term" value="F:oxidoreductase activity"/>
    <property type="evidence" value="ECO:0007669"/>
    <property type="project" value="InterPro"/>
</dbReference>
<feature type="domain" description="Nitrogenase/oxidoreductase component 1" evidence="1">
    <location>
        <begin position="14"/>
        <end position="433"/>
    </location>
</feature>
<gene>
    <name evidence="2" type="ORF">SAMN04488502_103160</name>
</gene>
<organism evidence="2 3">
    <name type="scientific">Dendrosporobacter quercicolus</name>
    <dbReference type="NCBI Taxonomy" id="146817"/>
    <lineage>
        <taxon>Bacteria</taxon>
        <taxon>Bacillati</taxon>
        <taxon>Bacillota</taxon>
        <taxon>Negativicutes</taxon>
        <taxon>Selenomonadales</taxon>
        <taxon>Sporomusaceae</taxon>
        <taxon>Dendrosporobacter</taxon>
    </lineage>
</organism>